<dbReference type="AlphaFoldDB" id="A0AAP0EES7"/>
<reference evidence="1 2" key="1">
    <citation type="submission" date="2024-01" db="EMBL/GenBank/DDBJ databases">
        <title>Genome assemblies of Stephania.</title>
        <authorList>
            <person name="Yang L."/>
        </authorList>
    </citation>
    <scope>NUCLEOTIDE SEQUENCE [LARGE SCALE GENOMIC DNA]</scope>
    <source>
        <strain evidence="1">JXDWG</strain>
        <tissue evidence="1">Leaf</tissue>
    </source>
</reference>
<dbReference type="Proteomes" id="UP001419268">
    <property type="component" value="Unassembled WGS sequence"/>
</dbReference>
<proteinExistence type="predicted"/>
<keyword evidence="2" id="KW-1185">Reference proteome</keyword>
<accession>A0AAP0EES7</accession>
<sequence>MRTLSLSFTLHSHIALQNGGFHQGLKWKTRSFKKKWKHSEQRGFCRGEGERILWLRQQLINSLSLSLLNIVFRLVLWICF</sequence>
<dbReference type="EMBL" id="JBBNAG010000012">
    <property type="protein sequence ID" value="KAK9089492.1"/>
    <property type="molecule type" value="Genomic_DNA"/>
</dbReference>
<evidence type="ECO:0000313" key="2">
    <source>
        <dbReference type="Proteomes" id="UP001419268"/>
    </source>
</evidence>
<comment type="caution">
    <text evidence="1">The sequence shown here is derived from an EMBL/GenBank/DDBJ whole genome shotgun (WGS) entry which is preliminary data.</text>
</comment>
<gene>
    <name evidence="1" type="ORF">Scep_028574</name>
</gene>
<evidence type="ECO:0000313" key="1">
    <source>
        <dbReference type="EMBL" id="KAK9089492.1"/>
    </source>
</evidence>
<protein>
    <submittedName>
        <fullName evidence="1">Uncharacterized protein</fullName>
    </submittedName>
</protein>
<name>A0AAP0EES7_9MAGN</name>
<organism evidence="1 2">
    <name type="scientific">Stephania cephalantha</name>
    <dbReference type="NCBI Taxonomy" id="152367"/>
    <lineage>
        <taxon>Eukaryota</taxon>
        <taxon>Viridiplantae</taxon>
        <taxon>Streptophyta</taxon>
        <taxon>Embryophyta</taxon>
        <taxon>Tracheophyta</taxon>
        <taxon>Spermatophyta</taxon>
        <taxon>Magnoliopsida</taxon>
        <taxon>Ranunculales</taxon>
        <taxon>Menispermaceae</taxon>
        <taxon>Menispermoideae</taxon>
        <taxon>Cissampelideae</taxon>
        <taxon>Stephania</taxon>
    </lineage>
</organism>